<reference evidence="4" key="1">
    <citation type="submission" date="2018-10" db="EMBL/GenBank/DDBJ databases">
        <title>Hidden diversity of soil giant viruses.</title>
        <authorList>
            <person name="Schulz F."/>
            <person name="Alteio L."/>
            <person name="Goudeau D."/>
            <person name="Ryan E.M."/>
            <person name="Malmstrom R.R."/>
            <person name="Blanchard J."/>
            <person name="Woyke T."/>
        </authorList>
    </citation>
    <scope>NUCLEOTIDE SEQUENCE</scope>
    <source>
        <strain evidence="4">FNV1</strain>
    </source>
</reference>
<dbReference type="InterPro" id="IPR010280">
    <property type="entry name" value="U5_MeTrfase_fam"/>
</dbReference>
<evidence type="ECO:0000256" key="2">
    <source>
        <dbReference type="ARBA" id="ARBA00022679"/>
    </source>
</evidence>
<name>A0A3G4ZZM7_9VIRU</name>
<proteinExistence type="predicted"/>
<keyword evidence="2 4" id="KW-0808">Transferase</keyword>
<gene>
    <name evidence="4" type="ORF">Faunusvirus1_53</name>
</gene>
<sequence>MLSQQSESQYDVSNFKSCDILISPTQQHYRTRTTVNLYSFSNKSTISEYTDTITVKKIIIAVNQLIRWINAHHDVIPLKCWTSVTVRINLYDQLSMKVQFCDASRYAKILHTLDKSIFEALYSQFYKIESFYYVLDTKHRDNPSQQKLLFGNNYFVDVIKHGVEYLRYYTNISSFYQTNSDLRTDVYEYIYGCLKHSDSYGSRKLLLLGGEIYYYSILLGNLYRSTYYNFAHNATILGLTNCKWIMNTVDMNGKMHNADFEFVDYTAASTHKLISQYFTSGAKTDIVVNIGRNGLPTQLLQIIEKYSNYIGKIIYIGCDGTRSLTDISKLTEFDKINYSMYDMFPGTLRTLGAQSTSANLHLFYLTQIYNPDKPINIIPSRSMFDKLYNTIF</sequence>
<keyword evidence="3" id="KW-0949">S-adenosyl-L-methionine</keyword>
<dbReference type="Pfam" id="PF05958">
    <property type="entry name" value="tRNA_U5-meth_tr"/>
    <property type="match status" value="1"/>
</dbReference>
<evidence type="ECO:0000256" key="3">
    <source>
        <dbReference type="ARBA" id="ARBA00022691"/>
    </source>
</evidence>
<dbReference type="GO" id="GO:0008173">
    <property type="term" value="F:RNA methyltransferase activity"/>
    <property type="evidence" value="ECO:0007669"/>
    <property type="project" value="InterPro"/>
</dbReference>
<dbReference type="EMBL" id="MK072132">
    <property type="protein sequence ID" value="AYV79033.1"/>
    <property type="molecule type" value="Genomic_DNA"/>
</dbReference>
<dbReference type="InterPro" id="IPR029063">
    <property type="entry name" value="SAM-dependent_MTases_sf"/>
</dbReference>
<evidence type="ECO:0000256" key="1">
    <source>
        <dbReference type="ARBA" id="ARBA00022603"/>
    </source>
</evidence>
<organism evidence="4">
    <name type="scientific">Faunusvirus sp</name>
    <dbReference type="NCBI Taxonomy" id="2487766"/>
    <lineage>
        <taxon>Viruses</taxon>
        <taxon>Varidnaviria</taxon>
        <taxon>Bamfordvirae</taxon>
        <taxon>Nucleocytoviricota</taxon>
        <taxon>Megaviricetes</taxon>
        <taxon>Imitervirales</taxon>
        <taxon>Mimiviridae</taxon>
    </lineage>
</organism>
<dbReference type="GO" id="GO:0006396">
    <property type="term" value="P:RNA processing"/>
    <property type="evidence" value="ECO:0007669"/>
    <property type="project" value="InterPro"/>
</dbReference>
<dbReference type="Gene3D" id="3.40.50.150">
    <property type="entry name" value="Vaccinia Virus protein VP39"/>
    <property type="match status" value="1"/>
</dbReference>
<keyword evidence="1 4" id="KW-0489">Methyltransferase</keyword>
<evidence type="ECO:0000313" key="4">
    <source>
        <dbReference type="EMBL" id="AYV79033.1"/>
    </source>
</evidence>
<protein>
    <submittedName>
        <fullName evidence="4">23S rRNA (Uracil(1939)-C(5))-methyltransferase RlmD</fullName>
    </submittedName>
</protein>
<accession>A0A3G4ZZM7</accession>
<dbReference type="GO" id="GO:0032259">
    <property type="term" value="P:methylation"/>
    <property type="evidence" value="ECO:0007669"/>
    <property type="project" value="UniProtKB-KW"/>
</dbReference>